<protein>
    <submittedName>
        <fullName evidence="2">Uncharacterized membrane protein HdeD (DUF308 family)</fullName>
    </submittedName>
</protein>
<dbReference type="PANTHER" id="PTHR34989">
    <property type="entry name" value="PROTEIN HDED"/>
    <property type="match status" value="1"/>
</dbReference>
<feature type="transmembrane region" description="Helical" evidence="1">
    <location>
        <begin position="123"/>
        <end position="142"/>
    </location>
</feature>
<keyword evidence="1" id="KW-0812">Transmembrane</keyword>
<gene>
    <name evidence="2" type="ORF">HNR73_000538</name>
</gene>
<dbReference type="InterPro" id="IPR005325">
    <property type="entry name" value="DUF308_memb"/>
</dbReference>
<dbReference type="EMBL" id="JACHGT010000001">
    <property type="protein sequence ID" value="MBB6032696.1"/>
    <property type="molecule type" value="Genomic_DNA"/>
</dbReference>
<organism evidence="2 3">
    <name type="scientific">Phytomonospora endophytica</name>
    <dbReference type="NCBI Taxonomy" id="714109"/>
    <lineage>
        <taxon>Bacteria</taxon>
        <taxon>Bacillati</taxon>
        <taxon>Actinomycetota</taxon>
        <taxon>Actinomycetes</taxon>
        <taxon>Micromonosporales</taxon>
        <taxon>Micromonosporaceae</taxon>
        <taxon>Phytomonospora</taxon>
    </lineage>
</organism>
<keyword evidence="3" id="KW-1185">Reference proteome</keyword>
<dbReference type="Proteomes" id="UP000548476">
    <property type="component" value="Unassembled WGS sequence"/>
</dbReference>
<keyword evidence="1" id="KW-1133">Transmembrane helix</keyword>
<feature type="transmembrane region" description="Helical" evidence="1">
    <location>
        <begin position="67"/>
        <end position="85"/>
    </location>
</feature>
<name>A0A841F8X7_9ACTN</name>
<accession>A0A841F8X7</accession>
<keyword evidence="1" id="KW-0472">Membrane</keyword>
<evidence type="ECO:0000256" key="1">
    <source>
        <dbReference type="SAM" id="Phobius"/>
    </source>
</evidence>
<comment type="caution">
    <text evidence="2">The sequence shown here is derived from an EMBL/GenBank/DDBJ whole genome shotgun (WGS) entry which is preliminary data.</text>
</comment>
<dbReference type="InterPro" id="IPR052712">
    <property type="entry name" value="Acid_resist_chaperone_HdeD"/>
</dbReference>
<dbReference type="PANTHER" id="PTHR34989:SF1">
    <property type="entry name" value="PROTEIN HDED"/>
    <property type="match status" value="1"/>
</dbReference>
<feature type="transmembrane region" description="Helical" evidence="1">
    <location>
        <begin position="148"/>
        <end position="168"/>
    </location>
</feature>
<reference evidence="2 3" key="1">
    <citation type="submission" date="2020-08" db="EMBL/GenBank/DDBJ databases">
        <title>Genomic Encyclopedia of Type Strains, Phase IV (KMG-IV): sequencing the most valuable type-strain genomes for metagenomic binning, comparative biology and taxonomic classification.</title>
        <authorList>
            <person name="Goeker M."/>
        </authorList>
    </citation>
    <scope>NUCLEOTIDE SEQUENCE [LARGE SCALE GENOMIC DNA]</scope>
    <source>
        <strain evidence="2 3">YIM 65646</strain>
    </source>
</reference>
<evidence type="ECO:0000313" key="3">
    <source>
        <dbReference type="Proteomes" id="UP000548476"/>
    </source>
</evidence>
<feature type="transmembrane region" description="Helical" evidence="1">
    <location>
        <begin position="91"/>
        <end position="111"/>
    </location>
</feature>
<dbReference type="RefSeq" id="WP_184785574.1">
    <property type="nucleotide sequence ID" value="NZ_BONT01000034.1"/>
</dbReference>
<feature type="transmembrane region" description="Helical" evidence="1">
    <location>
        <begin position="9"/>
        <end position="29"/>
    </location>
</feature>
<dbReference type="AlphaFoldDB" id="A0A841F8X7"/>
<dbReference type="GO" id="GO:0005886">
    <property type="term" value="C:plasma membrane"/>
    <property type="evidence" value="ECO:0007669"/>
    <property type="project" value="TreeGrafter"/>
</dbReference>
<dbReference type="Pfam" id="PF03729">
    <property type="entry name" value="DUF308"/>
    <property type="match status" value="1"/>
</dbReference>
<proteinExistence type="predicted"/>
<feature type="transmembrane region" description="Helical" evidence="1">
    <location>
        <begin position="35"/>
        <end position="55"/>
    </location>
</feature>
<evidence type="ECO:0000313" key="2">
    <source>
        <dbReference type="EMBL" id="MBB6032696.1"/>
    </source>
</evidence>
<sequence>MLTQLSRNWWVLVVQGVLAVIFGIVAWVWPAATVFVLVILFGAYTLVEGIFAIVAAIRGTDRNGRGWLAFIGVASVVIGLIALFWPGITALALLYVIAAWAIVRGVITVVGAIQLRKEIQGEWVLILSGAVSVVFGLLLMFWPVSGVLAVIWLIGVYAVFLGIMEIILGFQVKGRGGRVDERAGGPLTY</sequence>